<evidence type="ECO:0000256" key="1">
    <source>
        <dbReference type="ARBA" id="ARBA00004635"/>
    </source>
</evidence>
<accession>A0A4Y9J9U8</accession>
<evidence type="ECO:0000256" key="7">
    <source>
        <dbReference type="PIRSR" id="PIRSR002854-1"/>
    </source>
</evidence>
<feature type="chain" id="PRO_5038355251" description="Lipoprotein" evidence="8">
    <location>
        <begin position="22"/>
        <end position="285"/>
    </location>
</feature>
<proteinExistence type="inferred from homology"/>
<dbReference type="PANTHER" id="PTHR30429">
    <property type="entry name" value="D-METHIONINE-BINDING LIPOPROTEIN METQ"/>
    <property type="match status" value="1"/>
</dbReference>
<evidence type="ECO:0000256" key="5">
    <source>
        <dbReference type="ARBA" id="ARBA00023288"/>
    </source>
</evidence>
<keyword evidence="3" id="KW-0472">Membrane</keyword>
<evidence type="ECO:0000256" key="6">
    <source>
        <dbReference type="PIRNR" id="PIRNR002854"/>
    </source>
</evidence>
<evidence type="ECO:0000256" key="8">
    <source>
        <dbReference type="SAM" id="SignalP"/>
    </source>
</evidence>
<comment type="subcellular location">
    <subcellularLocation>
        <location evidence="1">Membrane</location>
        <topology evidence="1">Lipid-anchor</topology>
    </subcellularLocation>
</comment>
<dbReference type="PIRSF" id="PIRSF002854">
    <property type="entry name" value="MetQ"/>
    <property type="match status" value="1"/>
</dbReference>
<dbReference type="Pfam" id="PF03180">
    <property type="entry name" value="Lipoprotein_9"/>
    <property type="match status" value="1"/>
</dbReference>
<comment type="caution">
    <text evidence="9">The sequence shown here is derived from an EMBL/GenBank/DDBJ whole genome shotgun (WGS) entry which is preliminary data.</text>
</comment>
<dbReference type="OrthoDB" id="9812878at2"/>
<feature type="signal peptide" evidence="8">
    <location>
        <begin position="1"/>
        <end position="21"/>
    </location>
</feature>
<dbReference type="RefSeq" id="WP_135182852.1">
    <property type="nucleotide sequence ID" value="NZ_JADGKZ010000025.1"/>
</dbReference>
<dbReference type="SUPFAM" id="SSF53850">
    <property type="entry name" value="Periplasmic binding protein-like II"/>
    <property type="match status" value="1"/>
</dbReference>
<feature type="lipid moiety-binding region" description="S-diacylglycerol cysteine" evidence="7">
    <location>
        <position position="23"/>
    </location>
</feature>
<evidence type="ECO:0000256" key="2">
    <source>
        <dbReference type="ARBA" id="ARBA00022729"/>
    </source>
</evidence>
<reference evidence="9 10" key="1">
    <citation type="submission" date="2019-03" db="EMBL/GenBank/DDBJ databases">
        <title>Diversity of the mouse oral microbiome.</title>
        <authorList>
            <person name="Joseph S."/>
            <person name="Aduse-Opoku J."/>
            <person name="Curtis M."/>
            <person name="Wade W."/>
            <person name="Hashim A."/>
        </authorList>
    </citation>
    <scope>NUCLEOTIDE SEQUENCE [LARGE SCALE GENOMIC DNA]</scope>
    <source>
        <strain evidence="9 10">WM131</strain>
    </source>
</reference>
<evidence type="ECO:0000313" key="10">
    <source>
        <dbReference type="Proteomes" id="UP000297253"/>
    </source>
</evidence>
<dbReference type="Gene3D" id="3.40.190.10">
    <property type="entry name" value="Periplasmic binding protein-like II"/>
    <property type="match status" value="2"/>
</dbReference>
<comment type="similarity">
    <text evidence="6">Belongs to the nlpA lipoprotein family.</text>
</comment>
<dbReference type="PROSITE" id="PS51257">
    <property type="entry name" value="PROKAR_LIPOPROTEIN"/>
    <property type="match status" value="1"/>
</dbReference>
<protein>
    <recommendedName>
        <fullName evidence="6">Lipoprotein</fullName>
    </recommendedName>
</protein>
<organism evidence="9 10">
    <name type="scientific">Streptococcus cuniculi</name>
    <dbReference type="NCBI Taxonomy" id="1432788"/>
    <lineage>
        <taxon>Bacteria</taxon>
        <taxon>Bacillati</taxon>
        <taxon>Bacillota</taxon>
        <taxon>Bacilli</taxon>
        <taxon>Lactobacillales</taxon>
        <taxon>Streptococcaceae</taxon>
        <taxon>Streptococcus</taxon>
    </lineage>
</organism>
<keyword evidence="2 8" id="KW-0732">Signal</keyword>
<dbReference type="Proteomes" id="UP000297253">
    <property type="component" value="Unassembled WGS sequence"/>
</dbReference>
<evidence type="ECO:0000256" key="4">
    <source>
        <dbReference type="ARBA" id="ARBA00023139"/>
    </source>
</evidence>
<dbReference type="GO" id="GO:0016020">
    <property type="term" value="C:membrane"/>
    <property type="evidence" value="ECO:0007669"/>
    <property type="project" value="UniProtKB-SubCell"/>
</dbReference>
<evidence type="ECO:0000313" key="9">
    <source>
        <dbReference type="EMBL" id="TFU96754.1"/>
    </source>
</evidence>
<dbReference type="PANTHER" id="PTHR30429:SF0">
    <property type="entry name" value="METHIONINE-BINDING LIPOPROTEIN METQ"/>
    <property type="match status" value="1"/>
</dbReference>
<sequence>MKFKKLVSLAAVAFASVAALAACGAGASKEEAKQDNVLRVGVMSLSESEEARWNKIQELLGDKVKLEFTQFTDYSQPNKAVAEDEVDINAFQHYNFLENWNKENGEDLVAVADTYIAPIRLYSGTENGKNKYKSVDEIPDGAEIAVPNDPTNESRALYLLQSAGLIKLDVSGTELATVVNIKENPKKLKVTELDASQTASSLPSVAAAVVNNTFVLEAGLDYKNALYKEQKDENSHQWYNLIAAKSDWEKSPKADAIKELVKAYHTDEVKKVVEESSDGMDEPVW</sequence>
<dbReference type="EMBL" id="SPPD01000025">
    <property type="protein sequence ID" value="TFU96754.1"/>
    <property type="molecule type" value="Genomic_DNA"/>
</dbReference>
<dbReference type="STRING" id="1432788.BU202_04585"/>
<dbReference type="InterPro" id="IPR004872">
    <property type="entry name" value="Lipoprotein_NlpA"/>
</dbReference>
<keyword evidence="5 6" id="KW-0449">Lipoprotein</keyword>
<evidence type="ECO:0000256" key="3">
    <source>
        <dbReference type="ARBA" id="ARBA00023136"/>
    </source>
</evidence>
<gene>
    <name evidence="9" type="ORF">E4T82_11090</name>
</gene>
<dbReference type="AlphaFoldDB" id="A0A4Y9J9U8"/>
<name>A0A4Y9J9U8_9STRE</name>
<keyword evidence="4" id="KW-0564">Palmitate</keyword>